<dbReference type="Pfam" id="PF13850">
    <property type="entry name" value="ERGIC_N"/>
    <property type="match status" value="1"/>
</dbReference>
<keyword evidence="2" id="KW-0472">Membrane</keyword>
<dbReference type="AlphaFoldDB" id="A0A146LVF4"/>
<keyword evidence="2" id="KW-0812">Transmembrane</keyword>
<evidence type="ECO:0000313" key="4">
    <source>
        <dbReference type="EMBL" id="JAQ11055.1"/>
    </source>
</evidence>
<name>A0A146LVF4_LYGHE</name>
<dbReference type="PANTHER" id="PTHR10984:SF25">
    <property type="entry name" value="ENDOPLASMIC RETICULUM-GOLGI INTERMEDIATE COMPARTMENT PROTEIN 3"/>
    <property type="match status" value="1"/>
</dbReference>
<reference evidence="4" key="1">
    <citation type="journal article" date="2016" name="Gigascience">
        <title>De novo construction of an expanded transcriptome assembly for the western tarnished plant bug, Lygus hesperus.</title>
        <authorList>
            <person name="Tassone E.E."/>
            <person name="Geib S.M."/>
            <person name="Hall B."/>
            <person name="Fabrick J.A."/>
            <person name="Brent C.S."/>
            <person name="Hull J.J."/>
        </authorList>
    </citation>
    <scope>NUCLEOTIDE SEQUENCE</scope>
</reference>
<evidence type="ECO:0000256" key="2">
    <source>
        <dbReference type="SAM" id="Phobius"/>
    </source>
</evidence>
<accession>A0A146LVF4</accession>
<feature type="transmembrane region" description="Helical" evidence="2">
    <location>
        <begin position="60"/>
        <end position="79"/>
    </location>
</feature>
<organism evidence="4">
    <name type="scientific">Lygus hesperus</name>
    <name type="common">Western plant bug</name>
    <dbReference type="NCBI Taxonomy" id="30085"/>
    <lineage>
        <taxon>Eukaryota</taxon>
        <taxon>Metazoa</taxon>
        <taxon>Ecdysozoa</taxon>
        <taxon>Arthropoda</taxon>
        <taxon>Hexapoda</taxon>
        <taxon>Insecta</taxon>
        <taxon>Pterygota</taxon>
        <taxon>Neoptera</taxon>
        <taxon>Paraneoptera</taxon>
        <taxon>Hemiptera</taxon>
        <taxon>Heteroptera</taxon>
        <taxon>Panheteroptera</taxon>
        <taxon>Cimicomorpha</taxon>
        <taxon>Miridae</taxon>
        <taxon>Mirini</taxon>
        <taxon>Lygus</taxon>
    </lineage>
</organism>
<dbReference type="GO" id="GO:0030134">
    <property type="term" value="C:COPII-coated ER to Golgi transport vesicle"/>
    <property type="evidence" value="ECO:0007669"/>
    <property type="project" value="TreeGrafter"/>
</dbReference>
<dbReference type="GO" id="GO:0005783">
    <property type="term" value="C:endoplasmic reticulum"/>
    <property type="evidence" value="ECO:0007669"/>
    <property type="project" value="TreeGrafter"/>
</dbReference>
<dbReference type="InterPro" id="IPR039542">
    <property type="entry name" value="Erv_N"/>
</dbReference>
<protein>
    <submittedName>
        <fullName evidence="4">Putative endoplasmic reticulum-Golgi intermediate compartment protein 3</fullName>
    </submittedName>
</protein>
<evidence type="ECO:0000256" key="1">
    <source>
        <dbReference type="ARBA" id="ARBA00005648"/>
    </source>
</evidence>
<sequence length="139" mass="15603">MEIEECSPLHDTYYSDSVIKQRTSPNVTTSTSHGFDFSFARSLDLFPKAEEASVVETSSLLTTIVTLFLIFVLSVYEFVRYLQPSITDTMVVDSDPGESLTVYMNITFHSLPCARCNFDFMSISGEHVLNVVDGLQRIP</sequence>
<feature type="domain" description="Endoplasmic reticulum vesicle transporter N-terminal" evidence="3">
    <location>
        <begin position="41"/>
        <end position="128"/>
    </location>
</feature>
<dbReference type="PANTHER" id="PTHR10984">
    <property type="entry name" value="ENDOPLASMIC RETICULUM-GOLGI INTERMEDIATE COMPARTMENT PROTEIN"/>
    <property type="match status" value="1"/>
</dbReference>
<gene>
    <name evidence="4" type="primary">ergic3_0</name>
    <name evidence="4" type="ORF">g.11477</name>
</gene>
<dbReference type="InterPro" id="IPR045888">
    <property type="entry name" value="Erv"/>
</dbReference>
<dbReference type="EMBL" id="GDHC01007574">
    <property type="protein sequence ID" value="JAQ11055.1"/>
    <property type="molecule type" value="Transcribed_RNA"/>
</dbReference>
<keyword evidence="2" id="KW-1133">Transmembrane helix</keyword>
<proteinExistence type="inferred from homology"/>
<evidence type="ECO:0000259" key="3">
    <source>
        <dbReference type="Pfam" id="PF13850"/>
    </source>
</evidence>
<comment type="similarity">
    <text evidence="1">Belongs to the ERGIC family.</text>
</comment>